<feature type="compositionally biased region" description="Acidic residues" evidence="1">
    <location>
        <begin position="679"/>
        <end position="696"/>
    </location>
</feature>
<sequence length="1053" mass="114031">MSHRPEPLALAATSLDRDKAQFSPTEESTIFEYLDIVKDIPVKDTQNLRADQCLAILTDPDWNRIELLLLNAKSSISPPDALNEALSLLNDVEFARYCAAYIDHKAMTRANRDALTCVLGARHDLLLESSVQYRQGIAHLEDIGKIFEKARSRHKEELQRRRRDEVTIATHWGADWLEKVTKGHSFELSTSRNTRDLIKKFIGSGKGNVLLFSQYLEQALAARLEANATNLKRGGHRKKMAGPADVRTAIALMQEVRQSSFAAPTSDASPTPGSPERQGNLSRQSSFATPTSDASPTPCSPEQQENLSRQSAFATPTSDASPTPGSQERQGNLSESPALAEALGNVDRAVESLRVYLGADAQTGHIEIGDRNAAVDTPGTKRNAVEGQVDPATSETECRVDPATSGAERQVDPATSGAERQVDPATGEAEGQDTSTSLSADVEPSGTIEMTSTGNRESKQAGSEEEAGALSSLGEPDLVDLPPIPERLGRFIEEKTRLKVASKAPRKAPDKVDLATSEAERQVDTATSEAERQVDPATGEAERQVDRPTSGAERQVDPATSGAECQDTSTSLSADVEHSGTIKMTSTGNGESKEAGSEEEAGALSSLEEPDVEKTRPTVGSKAPGKSPSLSWPEIESDSSSEDEGEESLPEMESDNGSASEDEDEESLADEGEKSLPEIESDNDSAWEDQGEESLPEIESHNDSTFRAPGQRSKTAPLQIPAWSKSIPMPRTEQLEFALGMAIGLDTMDKLKNGEQVEITLRQDMSHASCHQGQFYAGLRSDHAFLSMLVFARQDPVLWMVAAWIHGAFNVHAPPTHDWKKPDDISEPDMTTLVAIVSPNAREPMQLPWGNVQWMVDSGTLDRHLLAEANREAFCLERRGNKWSKAATLGDFCEEPWVSGHPLCAAMVGHRAWDDISVSCAISRLLDPARTASELQQIRRLNGEMMDAAATRSICTDIQLRLDESYLACWLRQAPAALVQQDSSFYVHAAGQLVSGPAAGPKVDFGLDDPGLAAKVLAVIRSLGGDHPASGLGTKRGNEQVDTPETPPNKRLR</sequence>
<feature type="compositionally biased region" description="Basic and acidic residues" evidence="1">
    <location>
        <begin position="487"/>
        <end position="497"/>
    </location>
</feature>
<dbReference type="EMBL" id="VXIS01000010">
    <property type="protein sequence ID" value="KAA8913973.1"/>
    <property type="molecule type" value="Genomic_DNA"/>
</dbReference>
<feature type="region of interest" description="Disordered" evidence="1">
    <location>
        <begin position="1025"/>
        <end position="1053"/>
    </location>
</feature>
<reference evidence="2 3" key="1">
    <citation type="submission" date="2019-09" db="EMBL/GenBank/DDBJ databases">
        <title>Draft genome of the ectomycorrhizal ascomycete Sphaerosporella brunnea.</title>
        <authorList>
            <consortium name="DOE Joint Genome Institute"/>
            <person name="Benucci G.M."/>
            <person name="Marozzi G."/>
            <person name="Antonielli L."/>
            <person name="Sanchez S."/>
            <person name="Marco P."/>
            <person name="Wang X."/>
            <person name="Falini L.B."/>
            <person name="Barry K."/>
            <person name="Haridas S."/>
            <person name="Lipzen A."/>
            <person name="Labutti K."/>
            <person name="Grigoriev I.V."/>
            <person name="Murat C."/>
            <person name="Martin F."/>
            <person name="Albertini E."/>
            <person name="Donnini D."/>
            <person name="Bonito G."/>
        </authorList>
    </citation>
    <scope>NUCLEOTIDE SEQUENCE [LARGE SCALE GENOMIC DNA]</scope>
    <source>
        <strain evidence="2 3">Sb_GMNB300</strain>
    </source>
</reference>
<feature type="compositionally biased region" description="Acidic residues" evidence="1">
    <location>
        <begin position="635"/>
        <end position="670"/>
    </location>
</feature>
<protein>
    <submittedName>
        <fullName evidence="2">Uncharacterized protein</fullName>
    </submittedName>
</protein>
<evidence type="ECO:0000313" key="2">
    <source>
        <dbReference type="EMBL" id="KAA8913973.1"/>
    </source>
</evidence>
<feature type="compositionally biased region" description="Basic and acidic residues" evidence="1">
    <location>
        <begin position="507"/>
        <end position="546"/>
    </location>
</feature>
<evidence type="ECO:0000256" key="1">
    <source>
        <dbReference type="SAM" id="MobiDB-lite"/>
    </source>
</evidence>
<dbReference type="AlphaFoldDB" id="A0A5J5F9N4"/>
<organism evidence="2 3">
    <name type="scientific">Sphaerosporella brunnea</name>
    <dbReference type="NCBI Taxonomy" id="1250544"/>
    <lineage>
        <taxon>Eukaryota</taxon>
        <taxon>Fungi</taxon>
        <taxon>Dikarya</taxon>
        <taxon>Ascomycota</taxon>
        <taxon>Pezizomycotina</taxon>
        <taxon>Pezizomycetes</taxon>
        <taxon>Pezizales</taxon>
        <taxon>Pyronemataceae</taxon>
        <taxon>Sphaerosporella</taxon>
    </lineage>
</organism>
<comment type="caution">
    <text evidence="2">The sequence shown here is derived from an EMBL/GenBank/DDBJ whole genome shotgun (WGS) entry which is preliminary data.</text>
</comment>
<feature type="region of interest" description="Disordered" evidence="1">
    <location>
        <begin position="369"/>
        <end position="717"/>
    </location>
</feature>
<gene>
    <name evidence="2" type="ORF">FN846DRAFT_915879</name>
</gene>
<dbReference type="Proteomes" id="UP000326924">
    <property type="component" value="Unassembled WGS sequence"/>
</dbReference>
<name>A0A5J5F9N4_9PEZI</name>
<proteinExistence type="predicted"/>
<keyword evidence="3" id="KW-1185">Reference proteome</keyword>
<dbReference type="InParanoid" id="A0A5J5F9N4"/>
<feature type="compositionally biased region" description="Polar residues" evidence="1">
    <location>
        <begin position="259"/>
        <end position="335"/>
    </location>
</feature>
<feature type="region of interest" description="Disordered" evidence="1">
    <location>
        <begin position="259"/>
        <end position="336"/>
    </location>
</feature>
<accession>A0A5J5F9N4</accession>
<evidence type="ECO:0000313" key="3">
    <source>
        <dbReference type="Proteomes" id="UP000326924"/>
    </source>
</evidence>